<proteinExistence type="predicted"/>
<organism evidence="1">
    <name type="scientific">Gibberella zeae (strain ATCC MYA-4620 / CBS 123657 / FGSC 9075 / NRRL 31084 / PH-1)</name>
    <name type="common">Wheat head blight fungus</name>
    <name type="synonym">Fusarium graminearum</name>
    <dbReference type="NCBI Taxonomy" id="229533"/>
    <lineage>
        <taxon>Eukaryota</taxon>
        <taxon>Fungi</taxon>
        <taxon>Dikarya</taxon>
        <taxon>Ascomycota</taxon>
        <taxon>Pezizomycotina</taxon>
        <taxon>Sordariomycetes</taxon>
        <taxon>Hypocreomycetidae</taxon>
        <taxon>Hypocreales</taxon>
        <taxon>Nectriaceae</taxon>
        <taxon>Fusarium</taxon>
    </lineage>
</organism>
<evidence type="ECO:0000313" key="1">
    <source>
        <dbReference type="EnsemblFungi" id="CEF85908"/>
    </source>
</evidence>
<dbReference type="EnsemblFungi" id="CEF85908">
    <property type="protein sequence ID" value="CEF85908"/>
    <property type="gene ID" value="FGRRES_20322"/>
</dbReference>
<name>A0A098DYE3_GIBZE</name>
<accession>A0A0E0SHJ5</accession>
<dbReference type="EMBL" id="HG970334">
    <property type="status" value="NOT_ANNOTATED_CDS"/>
    <property type="molecule type" value="Genomic_DNA"/>
</dbReference>
<sequence>MEPVKQSDLKGLVDRGSILMLDVTIWGLSFVCETICRNPSHISTKTGNITLPTEMWLEIISHVKLDTDEHVYKAVYPVDIQAA</sequence>
<protein>
    <submittedName>
        <fullName evidence="1">Uncharacterized protein</fullName>
    </submittedName>
</protein>
<reference evidence="1" key="1">
    <citation type="journal article" date="2007" name="Science">
        <title>The Fusarium graminearum genome reveals a link between localized polymorphism and pathogen specialization.</title>
        <authorList>
            <person name="Cuomo C.A."/>
            <person name="Gueldener U."/>
            <person name="Xu J.-R."/>
            <person name="Trail F."/>
            <person name="Turgeon B.G."/>
            <person name="Di Pietro A."/>
            <person name="Walton J.D."/>
            <person name="Ma L.-J."/>
            <person name="Baker S.E."/>
            <person name="Rep M."/>
            <person name="Adam G."/>
            <person name="Antoniw J."/>
            <person name="Baldwin T."/>
            <person name="Calvo S.E."/>
            <person name="Chang Y.-L."/>
            <person name="DeCaprio D."/>
            <person name="Gale L.R."/>
            <person name="Gnerre S."/>
            <person name="Goswami R.S."/>
            <person name="Hammond-Kosack K."/>
            <person name="Harris L.J."/>
            <person name="Hilburn K."/>
            <person name="Kennell J.C."/>
            <person name="Kroken S."/>
            <person name="Magnuson J.K."/>
            <person name="Mannhaupt G."/>
            <person name="Mauceli E.W."/>
            <person name="Mewes H.-W."/>
            <person name="Mitterbauer R."/>
            <person name="Muehlbauer G."/>
            <person name="Muensterkoetter M."/>
            <person name="Nelson D."/>
            <person name="O'Donnell K."/>
            <person name="Ouellet T."/>
            <person name="Qi W."/>
            <person name="Quesneville H."/>
            <person name="Roncero M.I.G."/>
            <person name="Seong K.-Y."/>
            <person name="Tetko I.V."/>
            <person name="Urban M."/>
            <person name="Waalwijk C."/>
            <person name="Ward T.J."/>
            <person name="Yao J."/>
            <person name="Birren B.W."/>
            <person name="Kistler H.C."/>
        </authorList>
    </citation>
    <scope>NUCLEOTIDE SEQUENCE [LARGE SCALE GENOMIC DNA]</scope>
    <source>
        <strain evidence="1">PH-1 / ATCC MYA-4620 / FGSC 9075 / NRRL 31084</strain>
    </source>
</reference>
<reference evidence="1" key="3">
    <citation type="submission" date="2017-01" db="UniProtKB">
        <authorList>
            <consortium name="EnsemblFungi"/>
        </authorList>
    </citation>
    <scope>IDENTIFICATION</scope>
    <source>
        <strain evidence="1">PH-1 / ATCC MYA-4620 / FGSC 9075 / NRRL 31084</strain>
    </source>
</reference>
<accession>A0A098DYE3</accession>
<reference evidence="1" key="2">
    <citation type="journal article" date="2010" name="Nature">
        <title>Comparative genomics reveals mobile pathogenicity chromosomes in Fusarium.</title>
        <authorList>
            <person name="Ma L.J."/>
            <person name="van der Does H.C."/>
            <person name="Borkovich K.A."/>
            <person name="Coleman J.J."/>
            <person name="Daboussi M.J."/>
            <person name="Di Pietro A."/>
            <person name="Dufresne M."/>
            <person name="Freitag M."/>
            <person name="Grabherr M."/>
            <person name="Henrissat B."/>
            <person name="Houterman P.M."/>
            <person name="Kang S."/>
            <person name="Shim W.B."/>
            <person name="Woloshuk C."/>
            <person name="Xie X."/>
            <person name="Xu J.R."/>
            <person name="Antoniw J."/>
            <person name="Baker S.E."/>
            <person name="Bluhm B.H."/>
            <person name="Breakspear A."/>
            <person name="Brown D.W."/>
            <person name="Butchko R.A."/>
            <person name="Chapman S."/>
            <person name="Coulson R."/>
            <person name="Coutinho P.M."/>
            <person name="Danchin E.G."/>
            <person name="Diener A."/>
            <person name="Gale L.R."/>
            <person name="Gardiner D.M."/>
            <person name="Goff S."/>
            <person name="Hammond-Kosack K.E."/>
            <person name="Hilburn K."/>
            <person name="Hua-Van A."/>
            <person name="Jonkers W."/>
            <person name="Kazan K."/>
            <person name="Kodira C.D."/>
            <person name="Koehrsen M."/>
            <person name="Kumar L."/>
            <person name="Lee Y.H."/>
            <person name="Li L."/>
            <person name="Manners J.M."/>
            <person name="Miranda-Saavedra D."/>
            <person name="Mukherjee M."/>
            <person name="Park G."/>
            <person name="Park J."/>
            <person name="Park S.Y."/>
            <person name="Proctor R.H."/>
            <person name="Regev A."/>
            <person name="Ruiz-Roldan M.C."/>
            <person name="Sain D."/>
            <person name="Sakthikumar S."/>
            <person name="Sykes S."/>
            <person name="Schwartz D.C."/>
            <person name="Turgeon B.G."/>
            <person name="Wapinski I."/>
            <person name="Yoder O."/>
            <person name="Young S."/>
            <person name="Zeng Q."/>
            <person name="Zhou S."/>
            <person name="Galagan J."/>
            <person name="Cuomo C.A."/>
            <person name="Kistler H.C."/>
            <person name="Rep M."/>
        </authorList>
    </citation>
    <scope>GENOME REANNOTATION</scope>
    <source>
        <strain evidence="1">PH-1 / ATCC MYA-4620 / FGSC 9075 / NRRL 31084</strain>
    </source>
</reference>
<dbReference type="AlphaFoldDB" id="A0A098DYE3"/>